<proteinExistence type="predicted"/>
<dbReference type="Proteomes" id="UP000492821">
    <property type="component" value="Unassembled WGS sequence"/>
</dbReference>
<evidence type="ECO:0000313" key="2">
    <source>
        <dbReference type="Proteomes" id="UP000492821"/>
    </source>
</evidence>
<accession>A0A7E4V863</accession>
<feature type="region of interest" description="Disordered" evidence="1">
    <location>
        <begin position="248"/>
        <end position="270"/>
    </location>
</feature>
<keyword evidence="2" id="KW-1185">Reference proteome</keyword>
<feature type="compositionally biased region" description="Basic and acidic residues" evidence="1">
    <location>
        <begin position="248"/>
        <end position="263"/>
    </location>
</feature>
<reference evidence="2" key="1">
    <citation type="journal article" date="2013" name="Genetics">
        <title>The draft genome and transcriptome of Panagrellus redivivus are shaped by the harsh demands of a free-living lifestyle.</title>
        <authorList>
            <person name="Srinivasan J."/>
            <person name="Dillman A.R."/>
            <person name="Macchietto M.G."/>
            <person name="Heikkinen L."/>
            <person name="Lakso M."/>
            <person name="Fracchia K.M."/>
            <person name="Antoshechkin I."/>
            <person name="Mortazavi A."/>
            <person name="Wong G."/>
            <person name="Sternberg P.W."/>
        </authorList>
    </citation>
    <scope>NUCLEOTIDE SEQUENCE [LARGE SCALE GENOMIC DNA]</scope>
    <source>
        <strain evidence="2">MT8872</strain>
    </source>
</reference>
<reference evidence="3" key="2">
    <citation type="submission" date="2020-10" db="UniProtKB">
        <authorList>
            <consortium name="WormBaseParasite"/>
        </authorList>
    </citation>
    <scope>IDENTIFICATION</scope>
</reference>
<evidence type="ECO:0000313" key="3">
    <source>
        <dbReference type="WBParaSite" id="Pan_g17260.t1"/>
    </source>
</evidence>
<dbReference type="AlphaFoldDB" id="A0A7E4V863"/>
<organism evidence="2 3">
    <name type="scientific">Panagrellus redivivus</name>
    <name type="common">Microworm</name>
    <dbReference type="NCBI Taxonomy" id="6233"/>
    <lineage>
        <taxon>Eukaryota</taxon>
        <taxon>Metazoa</taxon>
        <taxon>Ecdysozoa</taxon>
        <taxon>Nematoda</taxon>
        <taxon>Chromadorea</taxon>
        <taxon>Rhabditida</taxon>
        <taxon>Tylenchina</taxon>
        <taxon>Panagrolaimomorpha</taxon>
        <taxon>Panagrolaimoidea</taxon>
        <taxon>Panagrolaimidae</taxon>
        <taxon>Panagrellus</taxon>
    </lineage>
</organism>
<name>A0A7E4V863_PANRE</name>
<protein>
    <submittedName>
        <fullName evidence="3">Transmembrane protein</fullName>
    </submittedName>
</protein>
<dbReference type="WBParaSite" id="Pan_g17260.t1">
    <property type="protein sequence ID" value="Pan_g17260.t1"/>
    <property type="gene ID" value="Pan_g17260"/>
</dbReference>
<evidence type="ECO:0000256" key="1">
    <source>
        <dbReference type="SAM" id="MobiDB-lite"/>
    </source>
</evidence>
<sequence length="371" mass="41284">MASWNSFGFIQETENPRYHLDWNGLSIPAQIAPKNQITVTVARQRQKKRKAIDGDKRSFVESHSAMADLKRQASDRPVGRVLCSRPTSVATKDLAASLKTMAMSEKLGGSLVNFDNGLQTDDRSMRSNGWRLLRRQLSGKKHKISHYKRENNNSLSVVIQRQDSPSTKVSNALINDRKFDTALPCVVRSFVSDESTADGFSIPKEDIWRDRRTVAIAVLSLSASMVLCFVKDPETRATSAVDMIDPTQWKKRETSDHNRREGYEEGTPTDRQLQKTSFWIGFTKGRREMDATSLIKTGMTESDATGGEDDNKKAAAQILKRDTRQALGNVCQLGGPRGDPSAGVRSEASAVLQKRLQVHVSTPFPNDKAST</sequence>